<evidence type="ECO:0000256" key="3">
    <source>
        <dbReference type="ARBA" id="ARBA00022679"/>
    </source>
</evidence>
<feature type="transmembrane region" description="Helical" evidence="13">
    <location>
        <begin position="125"/>
        <end position="142"/>
    </location>
</feature>
<dbReference type="Proteomes" id="UP000293162">
    <property type="component" value="Unassembled WGS sequence"/>
</dbReference>
<evidence type="ECO:0000256" key="2">
    <source>
        <dbReference type="ARBA" id="ARBA00022475"/>
    </source>
</evidence>
<evidence type="ECO:0000313" key="14">
    <source>
        <dbReference type="EMBL" id="RYU96325.1"/>
    </source>
</evidence>
<organism evidence="14 15">
    <name type="scientific">Emticicia agri</name>
    <dbReference type="NCBI Taxonomy" id="2492393"/>
    <lineage>
        <taxon>Bacteria</taxon>
        <taxon>Pseudomonadati</taxon>
        <taxon>Bacteroidota</taxon>
        <taxon>Cytophagia</taxon>
        <taxon>Cytophagales</taxon>
        <taxon>Leadbetterellaceae</taxon>
        <taxon>Emticicia</taxon>
    </lineage>
</organism>
<protein>
    <recommendedName>
        <fullName evidence="11">Glycosyl-4,4'-diaponeurosporenoate acyltransferase</fullName>
    </recommendedName>
</protein>
<evidence type="ECO:0000256" key="6">
    <source>
        <dbReference type="ARBA" id="ARBA00022989"/>
    </source>
</evidence>
<feature type="transmembrane region" description="Helical" evidence="13">
    <location>
        <begin position="45"/>
        <end position="62"/>
    </location>
</feature>
<dbReference type="AlphaFoldDB" id="A0A4Q5M2J1"/>
<evidence type="ECO:0000256" key="7">
    <source>
        <dbReference type="ARBA" id="ARBA00023136"/>
    </source>
</evidence>
<keyword evidence="7 13" id="KW-0472">Membrane</keyword>
<keyword evidence="4 13" id="KW-0812">Transmembrane</keyword>
<accession>A0A4Q5M2J1</accession>
<keyword evidence="5" id="KW-0732">Signal</keyword>
<dbReference type="Pfam" id="PF18927">
    <property type="entry name" value="CrtO"/>
    <property type="match status" value="1"/>
</dbReference>
<comment type="function">
    <text evidence="12">Catalyzes the acylation of glycosyl-4,4'-diaponeurosporenoate, i.e. the esterification of glucose at the C6'' position with the carboxyl group of the C(15) fatty acid 12-methyltetradecanoic acid, to yield staphyloxanthin. This is the last step in the biosynthesis of this orange pigment, present in most staphylococci strains.</text>
</comment>
<feature type="transmembrane region" description="Helical" evidence="13">
    <location>
        <begin position="21"/>
        <end position="39"/>
    </location>
</feature>
<evidence type="ECO:0000256" key="5">
    <source>
        <dbReference type="ARBA" id="ARBA00022729"/>
    </source>
</evidence>
<evidence type="ECO:0000256" key="10">
    <source>
        <dbReference type="ARBA" id="ARBA00023603"/>
    </source>
</evidence>
<evidence type="ECO:0000313" key="15">
    <source>
        <dbReference type="Proteomes" id="UP000293162"/>
    </source>
</evidence>
<evidence type="ECO:0000256" key="12">
    <source>
        <dbReference type="ARBA" id="ARBA00025324"/>
    </source>
</evidence>
<evidence type="ECO:0000256" key="11">
    <source>
        <dbReference type="ARBA" id="ARBA00023667"/>
    </source>
</evidence>
<evidence type="ECO:0000256" key="13">
    <source>
        <dbReference type="SAM" id="Phobius"/>
    </source>
</evidence>
<dbReference type="OrthoDB" id="883215at2"/>
<evidence type="ECO:0000256" key="1">
    <source>
        <dbReference type="ARBA" id="ARBA00004162"/>
    </source>
</evidence>
<evidence type="ECO:0000256" key="9">
    <source>
        <dbReference type="ARBA" id="ARBA00023588"/>
    </source>
</evidence>
<reference evidence="14 15" key="1">
    <citation type="submission" date="2019-02" db="EMBL/GenBank/DDBJ databases">
        <title>Bacterial novel species Emticicia sp. 17J42-9 isolated from soil.</title>
        <authorList>
            <person name="Jung H.-Y."/>
        </authorList>
    </citation>
    <scope>NUCLEOTIDE SEQUENCE [LARGE SCALE GENOMIC DNA]</scope>
    <source>
        <strain evidence="14 15">17J42-9</strain>
    </source>
</reference>
<comment type="pathway">
    <text evidence="9">Carotenoid biosynthesis; staphyloxanthin biosynthesis; staphyloxanthin from farnesyl diphosphate: step 5/5.</text>
</comment>
<comment type="caution">
    <text evidence="14">The sequence shown here is derived from an EMBL/GenBank/DDBJ whole genome shotgun (WGS) entry which is preliminary data.</text>
</comment>
<keyword evidence="8" id="KW-0012">Acyltransferase</keyword>
<dbReference type="GO" id="GO:0016746">
    <property type="term" value="F:acyltransferase activity"/>
    <property type="evidence" value="ECO:0007669"/>
    <property type="project" value="UniProtKB-KW"/>
</dbReference>
<dbReference type="GO" id="GO:0005886">
    <property type="term" value="C:plasma membrane"/>
    <property type="evidence" value="ECO:0007669"/>
    <property type="project" value="UniProtKB-SubCell"/>
</dbReference>
<comment type="similarity">
    <text evidence="10">Belongs to the acyltransferase CrtO family.</text>
</comment>
<sequence length="184" mass="22022">MTPTDRRIQQTAVLYNQLINFFWTILAFVPVVYFCYQYLPLRLLYVFGGISCIVIFIPVSWLNQIQLSQSSKVYARIGIRFIKKYTQDGDRVNQFIKKQHPQYKYIANKHDIKKLIGKSYMQEKFHYLIFIFFLCLTIYALMLGLIGWAVFIAIANIIYNLYPIFLQQYNRIRINYLLKRQAET</sequence>
<feature type="transmembrane region" description="Helical" evidence="13">
    <location>
        <begin position="148"/>
        <end position="166"/>
    </location>
</feature>
<gene>
    <name evidence="14" type="ORF">EWM59_07380</name>
</gene>
<name>A0A4Q5M2J1_9BACT</name>
<dbReference type="UniPathway" id="UPA00029">
    <property type="reaction ID" value="UER00560"/>
</dbReference>
<evidence type="ECO:0000256" key="8">
    <source>
        <dbReference type="ARBA" id="ARBA00023315"/>
    </source>
</evidence>
<keyword evidence="3" id="KW-0808">Transferase</keyword>
<keyword evidence="15" id="KW-1185">Reference proteome</keyword>
<comment type="subcellular location">
    <subcellularLocation>
        <location evidence="1">Cell membrane</location>
        <topology evidence="1">Single-pass membrane protein</topology>
    </subcellularLocation>
</comment>
<dbReference type="EMBL" id="SEWF01000008">
    <property type="protein sequence ID" value="RYU96325.1"/>
    <property type="molecule type" value="Genomic_DNA"/>
</dbReference>
<dbReference type="InterPro" id="IPR044021">
    <property type="entry name" value="CrtO"/>
</dbReference>
<proteinExistence type="inferred from homology"/>
<keyword evidence="2" id="KW-1003">Cell membrane</keyword>
<dbReference type="RefSeq" id="WP_130020306.1">
    <property type="nucleotide sequence ID" value="NZ_SEWF01000008.1"/>
</dbReference>
<evidence type="ECO:0000256" key="4">
    <source>
        <dbReference type="ARBA" id="ARBA00022692"/>
    </source>
</evidence>
<keyword evidence="6 13" id="KW-1133">Transmembrane helix</keyword>